<reference evidence="2 3" key="1">
    <citation type="journal article" date="2023" name="Commun. Biol.">
        <title>Reorganization of the ancestral sex-determining regions during the evolution of trioecy in Pleodorina starrii.</title>
        <authorList>
            <person name="Takahashi K."/>
            <person name="Suzuki S."/>
            <person name="Kawai-Toyooka H."/>
            <person name="Yamamoto K."/>
            <person name="Hamaji T."/>
            <person name="Ootsuki R."/>
            <person name="Yamaguchi H."/>
            <person name="Kawachi M."/>
            <person name="Higashiyama T."/>
            <person name="Nozaki H."/>
        </authorList>
    </citation>
    <scope>NUCLEOTIDE SEQUENCE [LARGE SCALE GENOMIC DNA]</scope>
    <source>
        <strain evidence="2 3">NIES-4479</strain>
    </source>
</reference>
<dbReference type="EMBL" id="BRXU01000022">
    <property type="protein sequence ID" value="GLC58442.1"/>
    <property type="molecule type" value="Genomic_DNA"/>
</dbReference>
<organism evidence="2 3">
    <name type="scientific">Pleodorina starrii</name>
    <dbReference type="NCBI Taxonomy" id="330485"/>
    <lineage>
        <taxon>Eukaryota</taxon>
        <taxon>Viridiplantae</taxon>
        <taxon>Chlorophyta</taxon>
        <taxon>core chlorophytes</taxon>
        <taxon>Chlorophyceae</taxon>
        <taxon>CS clade</taxon>
        <taxon>Chlamydomonadales</taxon>
        <taxon>Volvocaceae</taxon>
        <taxon>Pleodorina</taxon>
    </lineage>
</organism>
<feature type="region of interest" description="Disordered" evidence="1">
    <location>
        <begin position="55"/>
        <end position="97"/>
    </location>
</feature>
<protein>
    <submittedName>
        <fullName evidence="2">Uncharacterized protein</fullName>
    </submittedName>
</protein>
<gene>
    <name evidence="2" type="primary">PLESTB002038</name>
    <name evidence="2" type="ORF">PLESTB_001359500</name>
</gene>
<dbReference type="AlphaFoldDB" id="A0A9W6BUG2"/>
<sequence>MAPPNAGRAAGGGDVKITYAANDLDCDTLRHSAPAVRLAPCASARRPLCFRFRFRRPGADGKDDDDGGGGDEDGAGPDASRGVVPGPAWSDGERRRP</sequence>
<proteinExistence type="predicted"/>
<keyword evidence="3" id="KW-1185">Reference proteome</keyword>
<name>A0A9W6BUG2_9CHLO</name>
<accession>A0A9W6BUG2</accession>
<feature type="compositionally biased region" description="Acidic residues" evidence="1">
    <location>
        <begin position="62"/>
        <end position="75"/>
    </location>
</feature>
<evidence type="ECO:0000313" key="3">
    <source>
        <dbReference type="Proteomes" id="UP001165080"/>
    </source>
</evidence>
<comment type="caution">
    <text evidence="2">The sequence shown here is derived from an EMBL/GenBank/DDBJ whole genome shotgun (WGS) entry which is preliminary data.</text>
</comment>
<dbReference type="Proteomes" id="UP001165080">
    <property type="component" value="Unassembled WGS sequence"/>
</dbReference>
<evidence type="ECO:0000256" key="1">
    <source>
        <dbReference type="SAM" id="MobiDB-lite"/>
    </source>
</evidence>
<evidence type="ECO:0000313" key="2">
    <source>
        <dbReference type="EMBL" id="GLC58442.1"/>
    </source>
</evidence>